<evidence type="ECO:0000313" key="3">
    <source>
        <dbReference type="Proteomes" id="UP000197097"/>
    </source>
</evidence>
<evidence type="ECO:0000256" key="1">
    <source>
        <dbReference type="SAM" id="MobiDB-lite"/>
    </source>
</evidence>
<keyword evidence="3" id="KW-1185">Reference proteome</keyword>
<accession>A0A2D0ANT0</accession>
<dbReference type="AlphaFoldDB" id="A0A2D0ANT0"/>
<dbReference type="OrthoDB" id="7449122at2"/>
<proteinExistence type="predicted"/>
<dbReference type="Proteomes" id="UP000197097">
    <property type="component" value="Unassembled WGS sequence"/>
</dbReference>
<dbReference type="RefSeq" id="WP_088473536.1">
    <property type="nucleotide sequence ID" value="NZ_NISJ01000008.1"/>
</dbReference>
<dbReference type="EMBL" id="NISJ01000008">
    <property type="protein sequence ID" value="OWQ95205.1"/>
    <property type="molecule type" value="Genomic_DNA"/>
</dbReference>
<feature type="region of interest" description="Disordered" evidence="1">
    <location>
        <begin position="107"/>
        <end position="127"/>
    </location>
</feature>
<reference evidence="2 3" key="1">
    <citation type="journal article" date="2002" name="Int. J. Syst. Evol. Microbiol.">
        <title>Sphingopyxis witflariensis sp. nov., isolated from activated sludge.</title>
        <authorList>
            <person name="Kampfer P."/>
            <person name="Witzenberger R."/>
            <person name="Denner E.B."/>
            <person name="Busse H.J."/>
            <person name="Neef A."/>
        </authorList>
    </citation>
    <scope>NUCLEOTIDE SEQUENCE [LARGE SCALE GENOMIC DNA]</scope>
    <source>
        <strain evidence="2 3">DSM 14551</strain>
    </source>
</reference>
<protein>
    <submittedName>
        <fullName evidence="2">Uncharacterized protein</fullName>
    </submittedName>
</protein>
<gene>
    <name evidence="2" type="ORF">CDQ91_14955</name>
</gene>
<sequence length="127" mass="13749">MNLNPSDHPRLAGAASLSKPGFDIVSAVASARQAMLPTVRLLRAQATREAYRARVNARLEILGGRGSIGEQIAPRPVRFFELSDEANALPEIMNSLFTRGFQPMLSPLPLEPNASVPPTSPDVENME</sequence>
<organism evidence="2 3">
    <name type="scientific">Sphingopyxis witflariensis</name>
    <dbReference type="NCBI Taxonomy" id="173675"/>
    <lineage>
        <taxon>Bacteria</taxon>
        <taxon>Pseudomonadati</taxon>
        <taxon>Pseudomonadota</taxon>
        <taxon>Alphaproteobacteria</taxon>
        <taxon>Sphingomonadales</taxon>
        <taxon>Sphingomonadaceae</taxon>
        <taxon>Sphingopyxis</taxon>
    </lineage>
</organism>
<comment type="caution">
    <text evidence="2">The sequence shown here is derived from an EMBL/GenBank/DDBJ whole genome shotgun (WGS) entry which is preliminary data.</text>
</comment>
<evidence type="ECO:0000313" key="2">
    <source>
        <dbReference type="EMBL" id="OWQ95205.1"/>
    </source>
</evidence>
<name>A0A2D0ANT0_9SPHN</name>